<evidence type="ECO:0000313" key="1">
    <source>
        <dbReference type="EMBL" id="EJV81118.1"/>
    </source>
</evidence>
<reference evidence="1 2" key="1">
    <citation type="submission" date="2012-04" db="EMBL/GenBank/DDBJ databases">
        <title>The Genome Sequence of Bacillus cereus HuA2-1.</title>
        <authorList>
            <consortium name="The Broad Institute Genome Sequencing Platform"/>
            <consortium name="The Broad Institute Genome Sequencing Center for Infectious Disease"/>
            <person name="Feldgarden M."/>
            <person name="Van der Auwera G.A."/>
            <person name="Mahillon J."/>
            <person name="Duprez V."/>
            <person name="Timmery S."/>
            <person name="Mattelet C."/>
            <person name="Dierick K."/>
            <person name="Sun M."/>
            <person name="Yu Z."/>
            <person name="Zhu L."/>
            <person name="Hu X."/>
            <person name="Shank E.B."/>
            <person name="Swiecicka I."/>
            <person name="Hansen B.M."/>
            <person name="Andrup L."/>
            <person name="Young S.K."/>
            <person name="Zeng Q."/>
            <person name="Gargeya S."/>
            <person name="Fitzgerald M."/>
            <person name="Haas B."/>
            <person name="Abouelleil A."/>
            <person name="Alvarado L."/>
            <person name="Arachchi H.M."/>
            <person name="Berlin A."/>
            <person name="Chapman S.B."/>
            <person name="Goldberg J."/>
            <person name="Griggs A."/>
            <person name="Gujja S."/>
            <person name="Hansen M."/>
            <person name="Howarth C."/>
            <person name="Imamovic A."/>
            <person name="Larimer J."/>
            <person name="McCowen C."/>
            <person name="Montmayeur A."/>
            <person name="Murphy C."/>
            <person name="Neiman D."/>
            <person name="Pearson M."/>
            <person name="Priest M."/>
            <person name="Roberts A."/>
            <person name="Saif S."/>
            <person name="Shea T."/>
            <person name="Sisk P."/>
            <person name="Sykes S."/>
            <person name="Wortman J."/>
            <person name="Nusbaum C."/>
            <person name="Birren B."/>
        </authorList>
    </citation>
    <scope>NUCLEOTIDE SEQUENCE [LARGE SCALE GENOMIC DNA]</scope>
    <source>
        <strain evidence="1 2">HuA2-1</strain>
    </source>
</reference>
<organism evidence="1 2">
    <name type="scientific">Bacillus cereus HuA2-1</name>
    <dbReference type="NCBI Taxonomy" id="1053201"/>
    <lineage>
        <taxon>Bacteria</taxon>
        <taxon>Bacillati</taxon>
        <taxon>Bacillota</taxon>
        <taxon>Bacilli</taxon>
        <taxon>Bacillales</taxon>
        <taxon>Bacillaceae</taxon>
        <taxon>Bacillus</taxon>
        <taxon>Bacillus cereus group</taxon>
    </lineage>
</organism>
<sequence>MMKQVTLLPFDLRYANVIFELSSNPHVKNALGIK</sequence>
<dbReference type="Proteomes" id="UP000004136">
    <property type="component" value="Unassembled WGS sequence"/>
</dbReference>
<dbReference type="HOGENOM" id="CLU_217816_0_0_9"/>
<gene>
    <name evidence="1" type="ORF">IG3_03807</name>
</gene>
<accession>J8YFH7</accession>
<protein>
    <submittedName>
        <fullName evidence="1">Uncharacterized protein</fullName>
    </submittedName>
</protein>
<comment type="caution">
    <text evidence="1">The sequence shown here is derived from an EMBL/GenBank/DDBJ whole genome shotgun (WGS) entry which is preliminary data.</text>
</comment>
<proteinExistence type="predicted"/>
<dbReference type="EMBL" id="AHDV01000025">
    <property type="protein sequence ID" value="EJV81118.1"/>
    <property type="molecule type" value="Genomic_DNA"/>
</dbReference>
<name>J8YFH7_BACCE</name>
<evidence type="ECO:0000313" key="2">
    <source>
        <dbReference type="Proteomes" id="UP000004136"/>
    </source>
</evidence>
<dbReference type="AlphaFoldDB" id="J8YFH7"/>